<dbReference type="Gene3D" id="2.10.90.10">
    <property type="entry name" value="Cystine-knot cytokines"/>
    <property type="match status" value="1"/>
</dbReference>
<keyword evidence="7" id="KW-0325">Glycoprotein</keyword>
<accession>A0ABM4BNY6</accession>
<name>A0ABM4BNY6_HYDVU</name>
<dbReference type="RefSeq" id="XP_065650835.1">
    <property type="nucleotide sequence ID" value="XM_065794763.1"/>
</dbReference>
<dbReference type="Pfam" id="PF00688">
    <property type="entry name" value="TGFb_propeptide"/>
    <property type="match status" value="1"/>
</dbReference>
<evidence type="ECO:0000259" key="9">
    <source>
        <dbReference type="PROSITE" id="PS51362"/>
    </source>
</evidence>
<dbReference type="PROSITE" id="PS51362">
    <property type="entry name" value="TGF_BETA_2"/>
    <property type="match status" value="1"/>
</dbReference>
<dbReference type="GeneID" id="105850737"/>
<dbReference type="InterPro" id="IPR001839">
    <property type="entry name" value="TGF-b_C"/>
</dbReference>
<protein>
    <submittedName>
        <fullName evidence="11">Protein DVR-1 homolog isoform X2</fullName>
    </submittedName>
</protein>
<evidence type="ECO:0000256" key="6">
    <source>
        <dbReference type="ARBA" id="ARBA00023157"/>
    </source>
</evidence>
<comment type="similarity">
    <text evidence="2 8">Belongs to the TGF-beta family.</text>
</comment>
<evidence type="ECO:0000256" key="8">
    <source>
        <dbReference type="RuleBase" id="RU000354"/>
    </source>
</evidence>
<reference evidence="11" key="1">
    <citation type="submission" date="2025-08" db="UniProtKB">
        <authorList>
            <consortium name="RefSeq"/>
        </authorList>
    </citation>
    <scope>IDENTIFICATION</scope>
</reference>
<keyword evidence="5 8" id="KW-0339">Growth factor</keyword>
<proteinExistence type="inferred from homology"/>
<dbReference type="SMART" id="SM00204">
    <property type="entry name" value="TGFB"/>
    <property type="match status" value="1"/>
</dbReference>
<gene>
    <name evidence="11" type="primary">LOC105850737</name>
</gene>
<dbReference type="InterPro" id="IPR001111">
    <property type="entry name" value="TGF-b_propeptide"/>
</dbReference>
<dbReference type="CDD" id="cd13756">
    <property type="entry name" value="TGF_beta_BMPs_GDFs"/>
    <property type="match status" value="1"/>
</dbReference>
<evidence type="ECO:0000256" key="2">
    <source>
        <dbReference type="ARBA" id="ARBA00006656"/>
    </source>
</evidence>
<keyword evidence="3" id="KW-0964">Secreted</keyword>
<evidence type="ECO:0000256" key="1">
    <source>
        <dbReference type="ARBA" id="ARBA00004613"/>
    </source>
</evidence>
<keyword evidence="4" id="KW-0732">Signal</keyword>
<dbReference type="InterPro" id="IPR029034">
    <property type="entry name" value="Cystine-knot_cytokine"/>
</dbReference>
<organism evidence="10 11">
    <name type="scientific">Hydra vulgaris</name>
    <name type="common">Hydra</name>
    <name type="synonym">Hydra attenuata</name>
    <dbReference type="NCBI Taxonomy" id="6087"/>
    <lineage>
        <taxon>Eukaryota</taxon>
        <taxon>Metazoa</taxon>
        <taxon>Cnidaria</taxon>
        <taxon>Hydrozoa</taxon>
        <taxon>Hydroidolina</taxon>
        <taxon>Anthoathecata</taxon>
        <taxon>Aplanulata</taxon>
        <taxon>Hydridae</taxon>
        <taxon>Hydra</taxon>
    </lineage>
</organism>
<evidence type="ECO:0000256" key="7">
    <source>
        <dbReference type="ARBA" id="ARBA00023180"/>
    </source>
</evidence>
<comment type="subcellular location">
    <subcellularLocation>
        <location evidence="1">Secreted</location>
    </subcellularLocation>
</comment>
<evidence type="ECO:0000313" key="10">
    <source>
        <dbReference type="Proteomes" id="UP001652625"/>
    </source>
</evidence>
<dbReference type="Pfam" id="PF00019">
    <property type="entry name" value="TGF_beta"/>
    <property type="match status" value="1"/>
</dbReference>
<dbReference type="InterPro" id="IPR015615">
    <property type="entry name" value="TGF-beta-rel"/>
</dbReference>
<evidence type="ECO:0000256" key="3">
    <source>
        <dbReference type="ARBA" id="ARBA00022525"/>
    </source>
</evidence>
<dbReference type="SUPFAM" id="SSF57501">
    <property type="entry name" value="Cystine-knot cytokines"/>
    <property type="match status" value="1"/>
</dbReference>
<evidence type="ECO:0000313" key="11">
    <source>
        <dbReference type="RefSeq" id="XP_065650835.1"/>
    </source>
</evidence>
<sequence>MNKKPRILIEVKYNIYLKTLYASTNILNSFIKLNNSKKMDFSNFFFVIMIMDLNGLSLGHPLAKPNYDDKYVNFTWRTLYAKNVPQYLHDLYKSFSSSNTSKNLLFNGNVARSYNDLSGLQSRIHFFDVSGIANSQEVLKRAELRLFKGHSASYRFLTTVLQIEVRNSLSNKTVSSKIISSASYGWQVFPVTEVVQDWIDNRAKNNGLYITVRKLYGANMFLSFKAKYVRHKPVLIIFTKENKELSLTSLLKKNEKRFIPTAENDLAKRKRRVVSDNAKVCGVEPLNVPLELIDWQKLFIYPTHFIINHCKGFCFHKNDKDNDEQTSHSILQALYADVLQNDIVKYPCCAPTKFLPGTALIIDRSSVNEVIKLVQLENLTVTECKCL</sequence>
<dbReference type="Proteomes" id="UP001652625">
    <property type="component" value="Chromosome 04"/>
</dbReference>
<evidence type="ECO:0000256" key="5">
    <source>
        <dbReference type="ARBA" id="ARBA00023030"/>
    </source>
</evidence>
<keyword evidence="10" id="KW-1185">Reference proteome</keyword>
<keyword evidence="6" id="KW-1015">Disulfide bond</keyword>
<dbReference type="Gene3D" id="2.60.120.970">
    <property type="match status" value="1"/>
</dbReference>
<evidence type="ECO:0000256" key="4">
    <source>
        <dbReference type="ARBA" id="ARBA00022729"/>
    </source>
</evidence>
<dbReference type="PANTHER" id="PTHR11848:SF263">
    <property type="entry name" value="PROTEIN DECAPENTAPLEGIC"/>
    <property type="match status" value="1"/>
</dbReference>
<dbReference type="PANTHER" id="PTHR11848">
    <property type="entry name" value="TGF-BETA FAMILY"/>
    <property type="match status" value="1"/>
</dbReference>
<feature type="domain" description="TGF-beta family profile" evidence="9">
    <location>
        <begin position="269"/>
        <end position="387"/>
    </location>
</feature>